<name>A0A1H6YCA0_9DEIO</name>
<dbReference type="Pfam" id="PF13412">
    <property type="entry name" value="HTH_24"/>
    <property type="match status" value="1"/>
</dbReference>
<protein>
    <submittedName>
        <fullName evidence="1">Winged helix-turn-helix DNA-binding</fullName>
    </submittedName>
</protein>
<sequence length="107" mass="12097">MTDAAERPWTFLTNHTHVLLCLAREPDATLRRVAEQVGITERAVQRIVRELEHAGVLTHTRQGRRNVYALNPDFHLRHPLEAHRTIRHLLALLEPEDGGATGDDALA</sequence>
<dbReference type="EMBL" id="FNZA01000007">
    <property type="protein sequence ID" value="SEJ38116.1"/>
    <property type="molecule type" value="Genomic_DNA"/>
</dbReference>
<dbReference type="Proteomes" id="UP000199223">
    <property type="component" value="Unassembled WGS sequence"/>
</dbReference>
<keyword evidence="1" id="KW-0238">DNA-binding</keyword>
<dbReference type="SUPFAM" id="SSF46785">
    <property type="entry name" value="Winged helix' DNA-binding domain"/>
    <property type="match status" value="1"/>
</dbReference>
<dbReference type="Gene3D" id="1.10.10.10">
    <property type="entry name" value="Winged helix-like DNA-binding domain superfamily/Winged helix DNA-binding domain"/>
    <property type="match status" value="1"/>
</dbReference>
<keyword evidence="2" id="KW-1185">Reference proteome</keyword>
<dbReference type="InterPro" id="IPR036390">
    <property type="entry name" value="WH_DNA-bd_sf"/>
</dbReference>
<dbReference type="AlphaFoldDB" id="A0A1H6YCA0"/>
<evidence type="ECO:0000313" key="1">
    <source>
        <dbReference type="EMBL" id="SEJ38116.1"/>
    </source>
</evidence>
<gene>
    <name evidence="1" type="ORF">SAMN04488058_10739</name>
</gene>
<evidence type="ECO:0000313" key="2">
    <source>
        <dbReference type="Proteomes" id="UP000199223"/>
    </source>
</evidence>
<accession>A0A1H6YCA0</accession>
<proteinExistence type="predicted"/>
<organism evidence="1 2">
    <name type="scientific">Deinococcus reticulitermitis</name>
    <dbReference type="NCBI Taxonomy" id="856736"/>
    <lineage>
        <taxon>Bacteria</taxon>
        <taxon>Thermotogati</taxon>
        <taxon>Deinococcota</taxon>
        <taxon>Deinococci</taxon>
        <taxon>Deinococcales</taxon>
        <taxon>Deinococcaceae</taxon>
        <taxon>Deinococcus</taxon>
    </lineage>
</organism>
<reference evidence="2" key="1">
    <citation type="submission" date="2016-10" db="EMBL/GenBank/DDBJ databases">
        <authorList>
            <person name="Varghese N."/>
            <person name="Submissions S."/>
        </authorList>
    </citation>
    <scope>NUCLEOTIDE SEQUENCE [LARGE SCALE GENOMIC DNA]</scope>
    <source>
        <strain evidence="2">CGMCC 1.10218</strain>
    </source>
</reference>
<dbReference type="InterPro" id="IPR011991">
    <property type="entry name" value="ArsR-like_HTH"/>
</dbReference>
<dbReference type="CDD" id="cd00090">
    <property type="entry name" value="HTH_ARSR"/>
    <property type="match status" value="1"/>
</dbReference>
<dbReference type="GO" id="GO:0003677">
    <property type="term" value="F:DNA binding"/>
    <property type="evidence" value="ECO:0007669"/>
    <property type="project" value="UniProtKB-KW"/>
</dbReference>
<dbReference type="STRING" id="856736.SAMN04488058_10739"/>
<dbReference type="OrthoDB" id="371140at2"/>
<dbReference type="InterPro" id="IPR036388">
    <property type="entry name" value="WH-like_DNA-bd_sf"/>
</dbReference>